<comment type="caution">
    <text evidence="1">The sequence shown here is derived from an EMBL/GenBank/DDBJ whole genome shotgun (WGS) entry which is preliminary data.</text>
</comment>
<proteinExistence type="predicted"/>
<reference evidence="1" key="1">
    <citation type="submission" date="2021-06" db="EMBL/GenBank/DDBJ databases">
        <authorList>
            <person name="Kallberg Y."/>
            <person name="Tangrot J."/>
            <person name="Rosling A."/>
        </authorList>
    </citation>
    <scope>NUCLEOTIDE SEQUENCE</scope>
    <source>
        <strain evidence="1">MA453B</strain>
    </source>
</reference>
<sequence length="54" mass="6266">MIINEIVYDLVSFALTTVARNSWLNLLQKELHKLGVNYLINKTMKILFVTEEAN</sequence>
<gene>
    <name evidence="1" type="ORF">DERYTH_LOCUS710</name>
</gene>
<dbReference type="EMBL" id="CAJVPY010000166">
    <property type="protein sequence ID" value="CAG8454812.1"/>
    <property type="molecule type" value="Genomic_DNA"/>
</dbReference>
<dbReference type="Proteomes" id="UP000789405">
    <property type="component" value="Unassembled WGS sequence"/>
</dbReference>
<evidence type="ECO:0000313" key="2">
    <source>
        <dbReference type="Proteomes" id="UP000789405"/>
    </source>
</evidence>
<keyword evidence="2" id="KW-1185">Reference proteome</keyword>
<organism evidence="1 2">
    <name type="scientific">Dentiscutata erythropus</name>
    <dbReference type="NCBI Taxonomy" id="1348616"/>
    <lineage>
        <taxon>Eukaryota</taxon>
        <taxon>Fungi</taxon>
        <taxon>Fungi incertae sedis</taxon>
        <taxon>Mucoromycota</taxon>
        <taxon>Glomeromycotina</taxon>
        <taxon>Glomeromycetes</taxon>
        <taxon>Diversisporales</taxon>
        <taxon>Gigasporaceae</taxon>
        <taxon>Dentiscutata</taxon>
    </lineage>
</organism>
<dbReference type="AlphaFoldDB" id="A0A9N8VLC5"/>
<evidence type="ECO:0000313" key="1">
    <source>
        <dbReference type="EMBL" id="CAG8454812.1"/>
    </source>
</evidence>
<accession>A0A9N8VLC5</accession>
<protein>
    <submittedName>
        <fullName evidence="1">27040_t:CDS:1</fullName>
    </submittedName>
</protein>
<name>A0A9N8VLC5_9GLOM</name>